<protein>
    <submittedName>
        <fullName evidence="2">Uncharacterized protein</fullName>
    </submittedName>
</protein>
<dbReference type="EMBL" id="BOPC01000018">
    <property type="protein sequence ID" value="GIJ26366.1"/>
    <property type="molecule type" value="Genomic_DNA"/>
</dbReference>
<evidence type="ECO:0000256" key="1">
    <source>
        <dbReference type="SAM" id="SignalP"/>
    </source>
</evidence>
<dbReference type="Proteomes" id="UP000653076">
    <property type="component" value="Unassembled WGS sequence"/>
</dbReference>
<keyword evidence="1" id="KW-0732">Signal</keyword>
<accession>A0ABQ4J875</accession>
<dbReference type="RefSeq" id="WP_204033886.1">
    <property type="nucleotide sequence ID" value="NZ_BOPC01000018.1"/>
</dbReference>
<organism evidence="2 3">
    <name type="scientific">Micromonospora qiuiae</name>
    <dbReference type="NCBI Taxonomy" id="502268"/>
    <lineage>
        <taxon>Bacteria</taxon>
        <taxon>Bacillati</taxon>
        <taxon>Actinomycetota</taxon>
        <taxon>Actinomycetes</taxon>
        <taxon>Micromonosporales</taxon>
        <taxon>Micromonosporaceae</taxon>
        <taxon>Micromonospora</taxon>
    </lineage>
</organism>
<gene>
    <name evidence="2" type="ORF">Vqi01_15280</name>
</gene>
<evidence type="ECO:0000313" key="3">
    <source>
        <dbReference type="Proteomes" id="UP000653076"/>
    </source>
</evidence>
<feature type="chain" id="PRO_5045591267" evidence="1">
    <location>
        <begin position="25"/>
        <end position="79"/>
    </location>
</feature>
<name>A0ABQ4J875_9ACTN</name>
<evidence type="ECO:0000313" key="2">
    <source>
        <dbReference type="EMBL" id="GIJ26366.1"/>
    </source>
</evidence>
<comment type="caution">
    <text evidence="2">The sequence shown here is derived from an EMBL/GenBank/DDBJ whole genome shotgun (WGS) entry which is preliminary data.</text>
</comment>
<feature type="signal peptide" evidence="1">
    <location>
        <begin position="1"/>
        <end position="24"/>
    </location>
</feature>
<proteinExistence type="predicted"/>
<reference evidence="2 3" key="1">
    <citation type="submission" date="2021-01" db="EMBL/GenBank/DDBJ databases">
        <title>Whole genome shotgun sequence of Verrucosispora qiuiae NBRC 106684.</title>
        <authorList>
            <person name="Komaki H."/>
            <person name="Tamura T."/>
        </authorList>
    </citation>
    <scope>NUCLEOTIDE SEQUENCE [LARGE SCALE GENOMIC DNA]</scope>
    <source>
        <strain evidence="2 3">NBRC 106684</strain>
    </source>
</reference>
<sequence length="79" mass="8409">MLRRAKRSMVAVGLAAVLTASSLAVGGGTAAAADQPVGRIVVWQTYLTALDCQWARLQLVAQFPNLDLYCNGATLYQIV</sequence>
<keyword evidence="3" id="KW-1185">Reference proteome</keyword>